<organism evidence="7 8">
    <name type="scientific">Halorientalis brevis</name>
    <dbReference type="NCBI Taxonomy" id="1126241"/>
    <lineage>
        <taxon>Archaea</taxon>
        <taxon>Methanobacteriati</taxon>
        <taxon>Methanobacteriota</taxon>
        <taxon>Stenosarchaea group</taxon>
        <taxon>Halobacteria</taxon>
        <taxon>Halobacteriales</taxon>
        <taxon>Haloarculaceae</taxon>
        <taxon>Halorientalis</taxon>
    </lineage>
</organism>
<feature type="transmembrane region" description="Helical" evidence="5">
    <location>
        <begin position="166"/>
        <end position="186"/>
    </location>
</feature>
<proteinExistence type="predicted"/>
<accession>A0ABD6CA46</accession>
<dbReference type="EMBL" id="JBHUDJ010000003">
    <property type="protein sequence ID" value="MFD1587083.1"/>
    <property type="molecule type" value="Genomic_DNA"/>
</dbReference>
<comment type="subcellular location">
    <subcellularLocation>
        <location evidence="1">Membrane</location>
    </subcellularLocation>
</comment>
<comment type="caution">
    <text evidence="7">The sequence shown here is derived from an EMBL/GenBank/DDBJ whole genome shotgun (WGS) entry which is preliminary data.</text>
</comment>
<evidence type="ECO:0000313" key="7">
    <source>
        <dbReference type="EMBL" id="MFD1587083.1"/>
    </source>
</evidence>
<feature type="transmembrane region" description="Helical" evidence="5">
    <location>
        <begin position="207"/>
        <end position="226"/>
    </location>
</feature>
<dbReference type="EC" id="3.4.21.89" evidence="7"/>
<feature type="domain" description="Peptidase S26" evidence="6">
    <location>
        <begin position="10"/>
        <end position="76"/>
    </location>
</feature>
<evidence type="ECO:0000256" key="2">
    <source>
        <dbReference type="ARBA" id="ARBA00022692"/>
    </source>
</evidence>
<evidence type="ECO:0000256" key="3">
    <source>
        <dbReference type="ARBA" id="ARBA00022989"/>
    </source>
</evidence>
<dbReference type="SUPFAM" id="SSF51306">
    <property type="entry name" value="LexA/Signal peptidase"/>
    <property type="match status" value="1"/>
</dbReference>
<dbReference type="CDD" id="cd06530">
    <property type="entry name" value="S26_SPase_I"/>
    <property type="match status" value="1"/>
</dbReference>
<evidence type="ECO:0000256" key="4">
    <source>
        <dbReference type="ARBA" id="ARBA00023136"/>
    </source>
</evidence>
<keyword evidence="3 5" id="KW-1133">Transmembrane helix</keyword>
<dbReference type="RefSeq" id="WP_247375232.1">
    <property type="nucleotide sequence ID" value="NZ_JALLGV010000001.1"/>
</dbReference>
<evidence type="ECO:0000256" key="1">
    <source>
        <dbReference type="ARBA" id="ARBA00004370"/>
    </source>
</evidence>
<keyword evidence="8" id="KW-1185">Reference proteome</keyword>
<evidence type="ECO:0000313" key="8">
    <source>
        <dbReference type="Proteomes" id="UP001597119"/>
    </source>
</evidence>
<evidence type="ECO:0000256" key="5">
    <source>
        <dbReference type="SAM" id="Phobius"/>
    </source>
</evidence>
<dbReference type="GO" id="GO:0016020">
    <property type="term" value="C:membrane"/>
    <property type="evidence" value="ECO:0007669"/>
    <property type="project" value="UniProtKB-SubCell"/>
</dbReference>
<gene>
    <name evidence="7" type="ORF">ACFR9U_08805</name>
</gene>
<name>A0ABD6CA46_9EURY</name>
<dbReference type="NCBIfam" id="TIGR02228">
    <property type="entry name" value="sigpep_I_arch"/>
    <property type="match status" value="1"/>
</dbReference>
<dbReference type="AlphaFoldDB" id="A0ABD6CA46"/>
<dbReference type="Proteomes" id="UP001597119">
    <property type="component" value="Unassembled WGS sequence"/>
</dbReference>
<keyword evidence="7" id="KW-0378">Hydrolase</keyword>
<dbReference type="InterPro" id="IPR019533">
    <property type="entry name" value="Peptidase_S26"/>
</dbReference>
<dbReference type="GO" id="GO:0009003">
    <property type="term" value="F:signal peptidase activity"/>
    <property type="evidence" value="ECO:0007669"/>
    <property type="project" value="UniProtKB-EC"/>
</dbReference>
<keyword evidence="2 5" id="KW-0812">Transmembrane</keyword>
<dbReference type="InterPro" id="IPR001733">
    <property type="entry name" value="Peptidase_S26B"/>
</dbReference>
<reference evidence="7 8" key="1">
    <citation type="journal article" date="2019" name="Int. J. Syst. Evol. Microbiol.">
        <title>The Global Catalogue of Microorganisms (GCM) 10K type strain sequencing project: providing services to taxonomists for standard genome sequencing and annotation.</title>
        <authorList>
            <consortium name="The Broad Institute Genomics Platform"/>
            <consortium name="The Broad Institute Genome Sequencing Center for Infectious Disease"/>
            <person name="Wu L."/>
            <person name="Ma J."/>
        </authorList>
    </citation>
    <scope>NUCLEOTIDE SEQUENCE [LARGE SCALE GENOMIC DNA]</scope>
    <source>
        <strain evidence="7 8">CGMCC 1.12125</strain>
    </source>
</reference>
<keyword evidence="4 5" id="KW-0472">Membrane</keyword>
<feature type="transmembrane region" description="Helical" evidence="5">
    <location>
        <begin position="336"/>
        <end position="358"/>
    </location>
</feature>
<sequence length="378" mass="40279">MVREVVGATLKLCIVVFVAALLVGQILGQPVLLSFVKTESMEPTLNPGDGFIAIPSAIVGDIEKGDVVVFQAEELHDGGLTTHRVVRETKEGYITKGDGNPFTDQDNEEPPVKNAQVVAVVWQSGGRVVSIPHLGTLITSSQTVLETVQRELAAALGTRSLLGTQGLAYILLGISVVAYLLDLWLGGSEERPRERQRSRNSGTSVQLLIAVFAALIVISATAAMVIPAGQEKFGIVSAESDSPGPSVIKQGTNETVGYQVSNSGLIPVMVFFESATDGVTVEPTELKLSPQTTVNASVTLSTPPETGYYREFLVQHRYLAILPAPTIRTLYGIHPWLPILVIDGILGGGFYLGGIAVLGTGRLRSRARTDSPTRDLLD</sequence>
<dbReference type="Pfam" id="PF10502">
    <property type="entry name" value="Peptidase_S26"/>
    <property type="match status" value="1"/>
</dbReference>
<protein>
    <submittedName>
        <fullName evidence="7">Signal peptidase I</fullName>
        <ecNumber evidence="7">3.4.21.89</ecNumber>
    </submittedName>
</protein>
<dbReference type="InterPro" id="IPR036286">
    <property type="entry name" value="LexA/Signal_pep-like_sf"/>
</dbReference>
<evidence type="ECO:0000259" key="6">
    <source>
        <dbReference type="Pfam" id="PF10502"/>
    </source>
</evidence>